<evidence type="ECO:0000256" key="10">
    <source>
        <dbReference type="SAM" id="Phobius"/>
    </source>
</evidence>
<feature type="domain" description="ABC transmembrane type-1" evidence="12">
    <location>
        <begin position="56"/>
        <end position="404"/>
    </location>
</feature>
<feature type="transmembrane region" description="Helical" evidence="10">
    <location>
        <begin position="1038"/>
        <end position="1059"/>
    </location>
</feature>
<dbReference type="InterPro" id="IPR039421">
    <property type="entry name" value="Type_1_exporter"/>
</dbReference>
<feature type="compositionally biased region" description="Acidic residues" evidence="9">
    <location>
        <begin position="682"/>
        <end position="698"/>
    </location>
</feature>
<dbReference type="GO" id="GO:0090374">
    <property type="term" value="P:oligopeptide export from mitochondrion"/>
    <property type="evidence" value="ECO:0007669"/>
    <property type="project" value="TreeGrafter"/>
</dbReference>
<evidence type="ECO:0000256" key="2">
    <source>
        <dbReference type="ARBA" id="ARBA00007577"/>
    </source>
</evidence>
<dbReference type="GO" id="GO:0015421">
    <property type="term" value="F:ABC-type oligopeptide transporter activity"/>
    <property type="evidence" value="ECO:0007669"/>
    <property type="project" value="TreeGrafter"/>
</dbReference>
<organism evidence="13 14">
    <name type="scientific">Anaeromyces robustus</name>
    <dbReference type="NCBI Taxonomy" id="1754192"/>
    <lineage>
        <taxon>Eukaryota</taxon>
        <taxon>Fungi</taxon>
        <taxon>Fungi incertae sedis</taxon>
        <taxon>Chytridiomycota</taxon>
        <taxon>Chytridiomycota incertae sedis</taxon>
        <taxon>Neocallimastigomycetes</taxon>
        <taxon>Neocallimastigales</taxon>
        <taxon>Neocallimastigaceae</taxon>
        <taxon>Anaeromyces</taxon>
    </lineage>
</organism>
<dbReference type="SUPFAM" id="SSF52540">
    <property type="entry name" value="P-loop containing nucleoside triphosphate hydrolases"/>
    <property type="match status" value="2"/>
</dbReference>
<dbReference type="EMBL" id="MCFG01000003">
    <property type="protein sequence ID" value="ORX87967.1"/>
    <property type="molecule type" value="Genomic_DNA"/>
</dbReference>
<evidence type="ECO:0000256" key="6">
    <source>
        <dbReference type="ARBA" id="ARBA00022840"/>
    </source>
</evidence>
<feature type="transmembrane region" description="Helical" evidence="10">
    <location>
        <begin position="342"/>
        <end position="363"/>
    </location>
</feature>
<feature type="transmembrane region" description="Helical" evidence="10">
    <location>
        <begin position="789"/>
        <end position="813"/>
    </location>
</feature>
<dbReference type="InterPro" id="IPR003593">
    <property type="entry name" value="AAA+_ATPase"/>
</dbReference>
<protein>
    <submittedName>
        <fullName evidence="13">p-loop containing nucleoside triphosphate hydrolase protein</fullName>
    </submittedName>
</protein>
<evidence type="ECO:0000256" key="7">
    <source>
        <dbReference type="ARBA" id="ARBA00022989"/>
    </source>
</evidence>
<evidence type="ECO:0000256" key="9">
    <source>
        <dbReference type="SAM" id="MobiDB-lite"/>
    </source>
</evidence>
<dbReference type="SMART" id="SM00382">
    <property type="entry name" value="AAA"/>
    <property type="match status" value="2"/>
</dbReference>
<evidence type="ECO:0000256" key="5">
    <source>
        <dbReference type="ARBA" id="ARBA00022741"/>
    </source>
</evidence>
<evidence type="ECO:0000313" key="13">
    <source>
        <dbReference type="EMBL" id="ORX87967.1"/>
    </source>
</evidence>
<comment type="subcellular location">
    <subcellularLocation>
        <location evidence="1">Membrane</location>
        <topology evidence="1">Multi-pass membrane protein</topology>
    </subcellularLocation>
</comment>
<feature type="transmembrane region" description="Helical" evidence="10">
    <location>
        <begin position="833"/>
        <end position="863"/>
    </location>
</feature>
<dbReference type="InterPro" id="IPR036640">
    <property type="entry name" value="ABC1_TM_sf"/>
</dbReference>
<dbReference type="PROSITE" id="PS50929">
    <property type="entry name" value="ABC_TM1F"/>
    <property type="match status" value="2"/>
</dbReference>
<dbReference type="SUPFAM" id="SSF90123">
    <property type="entry name" value="ABC transporter transmembrane region"/>
    <property type="match status" value="2"/>
</dbReference>
<dbReference type="PROSITE" id="PS00211">
    <property type="entry name" value="ABC_TRANSPORTER_1"/>
    <property type="match status" value="2"/>
</dbReference>
<evidence type="ECO:0000256" key="3">
    <source>
        <dbReference type="ARBA" id="ARBA00022448"/>
    </source>
</evidence>
<feature type="transmembrane region" description="Helical" evidence="10">
    <location>
        <begin position="952"/>
        <end position="969"/>
    </location>
</feature>
<proteinExistence type="inferred from homology"/>
<evidence type="ECO:0000259" key="12">
    <source>
        <dbReference type="PROSITE" id="PS50929"/>
    </source>
</evidence>
<dbReference type="Proteomes" id="UP000193944">
    <property type="component" value="Unassembled WGS sequence"/>
</dbReference>
<dbReference type="OrthoDB" id="6500128at2759"/>
<dbReference type="InterPro" id="IPR017871">
    <property type="entry name" value="ABC_transporter-like_CS"/>
</dbReference>
<feature type="domain" description="ABC transmembrane type-1" evidence="12">
    <location>
        <begin position="793"/>
        <end position="1095"/>
    </location>
</feature>
<dbReference type="STRING" id="1754192.A0A1Y1XQF8"/>
<feature type="domain" description="ABC transporter" evidence="11">
    <location>
        <begin position="1132"/>
        <end position="1371"/>
    </location>
</feature>
<feature type="transmembrane region" description="Helical" evidence="10">
    <location>
        <begin position="375"/>
        <end position="395"/>
    </location>
</feature>
<keyword evidence="3" id="KW-0813">Transport</keyword>
<dbReference type="InterPro" id="IPR027417">
    <property type="entry name" value="P-loop_NTPase"/>
</dbReference>
<dbReference type="InterPro" id="IPR003439">
    <property type="entry name" value="ABC_transporter-like_ATP-bd"/>
</dbReference>
<dbReference type="PROSITE" id="PS50893">
    <property type="entry name" value="ABC_TRANSPORTER_2"/>
    <property type="match status" value="2"/>
</dbReference>
<dbReference type="Pfam" id="PF00005">
    <property type="entry name" value="ABC_tran"/>
    <property type="match status" value="2"/>
</dbReference>
<name>A0A1Y1XQF8_9FUNG</name>
<evidence type="ECO:0000256" key="4">
    <source>
        <dbReference type="ARBA" id="ARBA00022692"/>
    </source>
</evidence>
<evidence type="ECO:0000313" key="14">
    <source>
        <dbReference type="Proteomes" id="UP000193944"/>
    </source>
</evidence>
<dbReference type="CDD" id="cd03249">
    <property type="entry name" value="ABC_MTABC3_MDL1_MDL2"/>
    <property type="match status" value="1"/>
</dbReference>
<reference evidence="13 14" key="1">
    <citation type="submission" date="2016-08" db="EMBL/GenBank/DDBJ databases">
        <title>A Parts List for Fungal Cellulosomes Revealed by Comparative Genomics.</title>
        <authorList>
            <consortium name="DOE Joint Genome Institute"/>
            <person name="Haitjema C.H."/>
            <person name="Gilmore S.P."/>
            <person name="Henske J.K."/>
            <person name="Solomon K.V."/>
            <person name="De Groot R."/>
            <person name="Kuo A."/>
            <person name="Mondo S.J."/>
            <person name="Salamov A.A."/>
            <person name="Labutti K."/>
            <person name="Zhao Z."/>
            <person name="Chiniquy J."/>
            <person name="Barry K."/>
            <person name="Brewer H.M."/>
            <person name="Purvine S.O."/>
            <person name="Wright A.T."/>
            <person name="Boxma B."/>
            <person name="Van Alen T."/>
            <person name="Hackstein J.H."/>
            <person name="Baker S.E."/>
            <person name="Grigoriev I.V."/>
            <person name="O'Malley M.A."/>
        </authorList>
    </citation>
    <scope>NUCLEOTIDE SEQUENCE [LARGE SCALE GENOMIC DNA]</scope>
    <source>
        <strain evidence="13 14">S4</strain>
    </source>
</reference>
<keyword evidence="14" id="KW-1185">Reference proteome</keyword>
<sequence>MEAHENTMDITDTQCNKDLITSKIINNKPKKDPPSKVSFINLFKYSNATEKIMISLGVIGSIGQGLTMPLIIYIMGNLINLFIGLVVSGKIREAAGVDQDDKTPIEELYIKIAMNLISAIISGLDTSSFQVPSGMTEKEMMDLMITLYKSTEDYWKEFYKYMLYLGLIALFSFVTSFIMDTFFTISATRQVSRIRSYAFKSMISQEISWHEKTSPGELVSRIINDSILIENGISIKLGTVIQSIVTFIVCFISAFISGWKLSLAMSIIIPINLFLVLCMTIISKKYTKKVQDAYAKLGSIAQEAFSQIRTIVSFGTEQKEIDRYNESLIPTKKYGIIKGHTTGIILGLVYGIMYGSFSIAFIYGTRLIQDNEMRYGDVLIVFMGIMIGTIMLSSISADLNVFSEATTAATVLFDIIEKKPQINLDDGLISDTPVNGCIEFKDVHFSYQSRPDIEILKGISFKCLPGQTVAFVGASGSGKTTLIQLLERFYDKNSGRILIDGKDIEDYNVEWLRSQIGLVSQEPTLFDTSIAKNIAINSPNATQEQIEEAAKLANAHDFILKLSNGYETSPGERGLQLSGGQKQRICIARALINNPKILLLDEATSALDNKSEKVVQDALDSAVSGRTTLIIAHRLSTIKNADLIIVIENGTIIESGTHEELMKLEQYYYNLVKKQEIKVNKEEEEEDDDDEDDEDEEEKKEKNENNGKEEKKGEKKTNINIIPENKIIKTSILFQSENSVLNRIGSSFISLNKSTSVFSKINSNEKFSKRYNLKNIPWKRFFNYNRPYWLSNFLGFIGAFFNGGIKPAFAFIFSSALNTFTKQGDALIDGGLFWGLMFIILGITNFFSFYFNIGGFIIAGEYLSYDLRKKMYNNIIRQEVGFFDTNDIGDGSEEVDEKGSNHIVRSTGTLTAKLSTEASFVHGLNIGLGQIFQQIVTIVCGFGIAFFNGWKLTLILLITVPFLFLGSALKIKVFETKNKDNRIIFENSSKVVTEAVANIKTVYALNLSKYFINLYNEKLNEPLKRLERKTYISSIGTGYSNAIPFIAYILGFWVGSIFIENGEMEFDKVFKVLMAIVLTAMAVGESSSVVGEIQKSVEAFIHVIEIIDRVPKINASETKGIKKESENFKSDVEFSGIRFRYPLRPKVTVINMGNKKIKIPSGKMCAFVGASGSGKSTMIGLLPRWYDAAHGSVKVDDIENKDYNVKWLREQIGIVNQEPCLFNISIKENIKYGKQDATDEEVYEAAKKANIHDFIMSLPDKYNTLVGGIGTSQMSGGQKQRIAIARAIIRNPKILLLDEATSALDAESELIVQKALENISENHTTIIIAHRLSTIKDADYICVFKDGHIIEMGNHQELMEKKGEYYNMVLAGDGK</sequence>
<feature type="region of interest" description="Disordered" evidence="9">
    <location>
        <begin position="679"/>
        <end position="714"/>
    </location>
</feature>
<dbReference type="Gene3D" id="1.20.1560.10">
    <property type="entry name" value="ABC transporter type 1, transmembrane domain"/>
    <property type="match status" value="1"/>
</dbReference>
<reference evidence="13 14" key="2">
    <citation type="submission" date="2016-08" db="EMBL/GenBank/DDBJ databases">
        <title>Pervasive Adenine N6-methylation of Active Genes in Fungi.</title>
        <authorList>
            <consortium name="DOE Joint Genome Institute"/>
            <person name="Mondo S.J."/>
            <person name="Dannebaum R.O."/>
            <person name="Kuo R.C."/>
            <person name="Labutti K."/>
            <person name="Haridas S."/>
            <person name="Kuo A."/>
            <person name="Salamov A."/>
            <person name="Ahrendt S.R."/>
            <person name="Lipzen A."/>
            <person name="Sullivan W."/>
            <person name="Andreopoulos W.B."/>
            <person name="Clum A."/>
            <person name="Lindquist E."/>
            <person name="Daum C."/>
            <person name="Ramamoorthy G.K."/>
            <person name="Gryganskyi A."/>
            <person name="Culley D."/>
            <person name="Magnuson J.K."/>
            <person name="James T.Y."/>
            <person name="O'Malley M.A."/>
            <person name="Stajich J.E."/>
            <person name="Spatafora J.W."/>
            <person name="Visel A."/>
            <person name="Grigoriev I.V."/>
        </authorList>
    </citation>
    <scope>NUCLEOTIDE SEQUENCE [LARGE SCALE GENOMIC DNA]</scope>
    <source>
        <strain evidence="13 14">S4</strain>
    </source>
</reference>
<dbReference type="GO" id="GO:0016887">
    <property type="term" value="F:ATP hydrolysis activity"/>
    <property type="evidence" value="ECO:0007669"/>
    <property type="project" value="InterPro"/>
</dbReference>
<dbReference type="FunFam" id="3.40.50.300:FF:000916">
    <property type="entry name" value="ABC transporter B family member 9"/>
    <property type="match status" value="1"/>
</dbReference>
<keyword evidence="4 10" id="KW-0812">Transmembrane</keyword>
<dbReference type="CDD" id="cd18578">
    <property type="entry name" value="ABC_6TM_Pgp_ABCB1_D2_like"/>
    <property type="match status" value="1"/>
</dbReference>
<dbReference type="InterPro" id="IPR011527">
    <property type="entry name" value="ABC1_TM_dom"/>
</dbReference>
<dbReference type="GO" id="GO:0005743">
    <property type="term" value="C:mitochondrial inner membrane"/>
    <property type="evidence" value="ECO:0007669"/>
    <property type="project" value="TreeGrafter"/>
</dbReference>
<evidence type="ECO:0000256" key="1">
    <source>
        <dbReference type="ARBA" id="ARBA00004141"/>
    </source>
</evidence>
<feature type="compositionally biased region" description="Basic and acidic residues" evidence="9">
    <location>
        <begin position="699"/>
        <end position="714"/>
    </location>
</feature>
<evidence type="ECO:0000259" key="11">
    <source>
        <dbReference type="PROSITE" id="PS50893"/>
    </source>
</evidence>
<dbReference type="FunFam" id="3.40.50.300:FF:000205">
    <property type="entry name" value="ABC transporter B family member 4"/>
    <property type="match status" value="1"/>
</dbReference>
<keyword evidence="13" id="KW-0378">Hydrolase</keyword>
<feature type="transmembrane region" description="Helical" evidence="10">
    <location>
        <begin position="262"/>
        <end position="282"/>
    </location>
</feature>
<comment type="similarity">
    <text evidence="2">Belongs to the ABC transporter superfamily. ABCB family. Multidrug resistance exporter (TC 3.A.1.201) subfamily.</text>
</comment>
<dbReference type="GO" id="GO:0005524">
    <property type="term" value="F:ATP binding"/>
    <property type="evidence" value="ECO:0007669"/>
    <property type="project" value="UniProtKB-KW"/>
</dbReference>
<dbReference type="Pfam" id="PF00664">
    <property type="entry name" value="ABC_membrane"/>
    <property type="match status" value="2"/>
</dbReference>
<dbReference type="Gene3D" id="3.40.50.300">
    <property type="entry name" value="P-loop containing nucleotide triphosphate hydrolases"/>
    <property type="match status" value="2"/>
</dbReference>
<keyword evidence="6" id="KW-0067">ATP-binding</keyword>
<feature type="transmembrane region" description="Helical" evidence="10">
    <location>
        <begin position="923"/>
        <end position="946"/>
    </location>
</feature>
<feature type="domain" description="ABC transporter" evidence="11">
    <location>
        <begin position="438"/>
        <end position="674"/>
    </location>
</feature>
<evidence type="ECO:0000256" key="8">
    <source>
        <dbReference type="ARBA" id="ARBA00023136"/>
    </source>
</evidence>
<feature type="transmembrane region" description="Helical" evidence="10">
    <location>
        <begin position="161"/>
        <end position="185"/>
    </location>
</feature>
<keyword evidence="7 10" id="KW-1133">Transmembrane helix</keyword>
<dbReference type="PANTHER" id="PTHR43394">
    <property type="entry name" value="ATP-DEPENDENT PERMEASE MDL1, MITOCHONDRIAL"/>
    <property type="match status" value="1"/>
</dbReference>
<keyword evidence="5" id="KW-0547">Nucleotide-binding</keyword>
<gene>
    <name evidence="13" type="ORF">BCR32DRAFT_324162</name>
</gene>
<keyword evidence="8 10" id="KW-0472">Membrane</keyword>
<dbReference type="PANTHER" id="PTHR43394:SF27">
    <property type="entry name" value="ATP-DEPENDENT TRANSLOCASE ABCB1-LIKE"/>
    <property type="match status" value="1"/>
</dbReference>
<feature type="transmembrane region" description="Helical" evidence="10">
    <location>
        <begin position="237"/>
        <end position="256"/>
    </location>
</feature>
<comment type="caution">
    <text evidence="13">The sequence shown here is derived from an EMBL/GenBank/DDBJ whole genome shotgun (WGS) entry which is preliminary data.</text>
</comment>
<accession>A0A1Y1XQF8</accession>
<dbReference type="CDD" id="cd18577">
    <property type="entry name" value="ABC_6TM_Pgp_ABCB1_D1_like"/>
    <property type="match status" value="1"/>
</dbReference>